<dbReference type="Pfam" id="PF03803">
    <property type="entry name" value="Scramblase"/>
    <property type="match status" value="1"/>
</dbReference>
<proteinExistence type="inferred from homology"/>
<organism evidence="4">
    <name type="scientific">Medioppia subpectinata</name>
    <dbReference type="NCBI Taxonomy" id="1979941"/>
    <lineage>
        <taxon>Eukaryota</taxon>
        <taxon>Metazoa</taxon>
        <taxon>Ecdysozoa</taxon>
        <taxon>Arthropoda</taxon>
        <taxon>Chelicerata</taxon>
        <taxon>Arachnida</taxon>
        <taxon>Acari</taxon>
        <taxon>Acariformes</taxon>
        <taxon>Sarcoptiformes</taxon>
        <taxon>Oribatida</taxon>
        <taxon>Brachypylina</taxon>
        <taxon>Oppioidea</taxon>
        <taxon>Oppiidae</taxon>
        <taxon>Medioppia</taxon>
    </lineage>
</organism>
<gene>
    <name evidence="4" type="ORF">OSB1V03_LOCUS3373</name>
</gene>
<dbReference type="AlphaFoldDB" id="A0A7R9PWW6"/>
<dbReference type="OrthoDB" id="191150at2759"/>
<dbReference type="EMBL" id="OC855931">
    <property type="protein sequence ID" value="CAD7622911.1"/>
    <property type="molecule type" value="Genomic_DNA"/>
</dbReference>
<dbReference type="PANTHER" id="PTHR23248:SF9">
    <property type="entry name" value="PHOSPHOLIPID SCRAMBLASE"/>
    <property type="match status" value="1"/>
</dbReference>
<dbReference type="EMBL" id="CAJPIZ010001356">
    <property type="protein sequence ID" value="CAG2103341.1"/>
    <property type="molecule type" value="Genomic_DNA"/>
</dbReference>
<dbReference type="GO" id="GO:0017128">
    <property type="term" value="F:phospholipid scramblase activity"/>
    <property type="evidence" value="ECO:0007669"/>
    <property type="project" value="InterPro"/>
</dbReference>
<dbReference type="InterPro" id="IPR005552">
    <property type="entry name" value="Scramblase"/>
</dbReference>
<comment type="similarity">
    <text evidence="1 2">Belongs to the phospholipid scramblase family.</text>
</comment>
<keyword evidence="2" id="KW-0106">Calcium</keyword>
<keyword evidence="2" id="KW-0564">Palmitate</keyword>
<dbReference type="PANTHER" id="PTHR23248">
    <property type="entry name" value="PHOSPHOLIPID SCRAMBLASE-RELATED"/>
    <property type="match status" value="1"/>
</dbReference>
<comment type="cofactor">
    <cofactor evidence="2">
        <name>Ca(2+)</name>
        <dbReference type="ChEBI" id="CHEBI:29108"/>
    </cofactor>
</comment>
<dbReference type="GO" id="GO:0005886">
    <property type="term" value="C:plasma membrane"/>
    <property type="evidence" value="ECO:0007669"/>
    <property type="project" value="TreeGrafter"/>
</dbReference>
<name>A0A7R9PWW6_9ACAR</name>
<reference evidence="4" key="1">
    <citation type="submission" date="2020-11" db="EMBL/GenBank/DDBJ databases">
        <authorList>
            <person name="Tran Van P."/>
        </authorList>
    </citation>
    <scope>NUCLEOTIDE SEQUENCE</scope>
</reference>
<feature type="region of interest" description="Disordered" evidence="3">
    <location>
        <begin position="20"/>
        <end position="57"/>
    </location>
</feature>
<comment type="function">
    <text evidence="2">May mediate accelerated ATP-independent bidirectional transbilayer migration of phospholipids upon binding calcium ions that results in a loss of phospholipid asymmetry in the plasma membrane.</text>
</comment>
<protein>
    <recommendedName>
        <fullName evidence="2">Phospholipid scramblase</fullName>
    </recommendedName>
</protein>
<evidence type="ECO:0000256" key="2">
    <source>
        <dbReference type="RuleBase" id="RU363116"/>
    </source>
</evidence>
<dbReference type="SUPFAM" id="SSF54518">
    <property type="entry name" value="Tubby C-terminal domain-like"/>
    <property type="match status" value="1"/>
</dbReference>
<evidence type="ECO:0000256" key="1">
    <source>
        <dbReference type="ARBA" id="ARBA00005350"/>
    </source>
</evidence>
<evidence type="ECO:0000313" key="5">
    <source>
        <dbReference type="Proteomes" id="UP000759131"/>
    </source>
</evidence>
<dbReference type="Proteomes" id="UP000759131">
    <property type="component" value="Unassembled WGS sequence"/>
</dbReference>
<accession>A0A7R9PWW6</accession>
<keyword evidence="2" id="KW-0449">Lipoprotein</keyword>
<dbReference type="InterPro" id="IPR025659">
    <property type="entry name" value="Tubby-like_C"/>
</dbReference>
<evidence type="ECO:0000313" key="4">
    <source>
        <dbReference type="EMBL" id="CAD7622911.1"/>
    </source>
</evidence>
<sequence>MECECHNQLVKSSIIIKSRDHAETKTEITANPKDSVRKDQKQQSSESSDDNPARNCPPGLESLIKLDEILVHQKITLSESMCGYETNNRYHIKNRDMQKLFYAREKTSSCSRQCCGSYRPFDMKIKDSGGNEVISLYRPFQYCRQKLEVVDSTGELLGTIRQDMKFGLSKFNVENADGECVMKIKVSFMFVAIVTYAIAEQCT</sequence>
<keyword evidence="5" id="KW-1185">Reference proteome</keyword>
<evidence type="ECO:0000256" key="3">
    <source>
        <dbReference type="SAM" id="MobiDB-lite"/>
    </source>
</evidence>